<keyword evidence="3" id="KW-1185">Reference proteome</keyword>
<evidence type="ECO:0000259" key="1">
    <source>
        <dbReference type="Pfam" id="PF05368"/>
    </source>
</evidence>
<evidence type="ECO:0000313" key="2">
    <source>
        <dbReference type="EMBL" id="CEP12493.1"/>
    </source>
</evidence>
<name>A0A0B7NAQ8_9FUNG</name>
<dbReference type="InterPro" id="IPR036291">
    <property type="entry name" value="NAD(P)-bd_dom_sf"/>
</dbReference>
<dbReference type="InterPro" id="IPR008030">
    <property type="entry name" value="NmrA-like"/>
</dbReference>
<gene>
    <name evidence="2" type="primary">PARPA_06461.1 scaffold 22648</name>
</gene>
<dbReference type="AlphaFoldDB" id="A0A0B7NAQ8"/>
<dbReference type="InterPro" id="IPR051604">
    <property type="entry name" value="Ergot_Alk_Oxidoreductase"/>
</dbReference>
<evidence type="ECO:0000313" key="3">
    <source>
        <dbReference type="Proteomes" id="UP000054107"/>
    </source>
</evidence>
<dbReference type="PANTHER" id="PTHR43162">
    <property type="match status" value="1"/>
</dbReference>
<protein>
    <recommendedName>
        <fullName evidence="1">NmrA-like domain-containing protein</fullName>
    </recommendedName>
</protein>
<accession>A0A0B7NAQ8</accession>
<reference evidence="2 3" key="1">
    <citation type="submission" date="2014-09" db="EMBL/GenBank/DDBJ databases">
        <authorList>
            <person name="Ellenberger Sabrina"/>
        </authorList>
    </citation>
    <scope>NUCLEOTIDE SEQUENCE [LARGE SCALE GENOMIC DNA]</scope>
    <source>
        <strain evidence="2 3">CBS 412.66</strain>
    </source>
</reference>
<dbReference type="Proteomes" id="UP000054107">
    <property type="component" value="Unassembled WGS sequence"/>
</dbReference>
<feature type="domain" description="NmrA-like" evidence="1">
    <location>
        <begin position="3"/>
        <end position="285"/>
    </location>
</feature>
<dbReference type="OrthoDB" id="10254221at2759"/>
<dbReference type="Gene3D" id="3.40.50.720">
    <property type="entry name" value="NAD(P)-binding Rossmann-like Domain"/>
    <property type="match status" value="1"/>
</dbReference>
<dbReference type="STRING" id="35722.A0A0B7NAQ8"/>
<sequence>MTTERVFVVGGTGNIGVKAVNDLIENKVPVTLYARSPEKVASLFSRAKDLVNVVQGDFQDLSPIKEGIKGHTRLFLLVADFSSFVDTKKTIATYAYEAGVRQVVDISSFTVNMGWRSSFIGSNHYYGEKAIFDIPNRGYLVALRPGRFMSNHFHMTRPLADNGLYDNADPECRQGFISTNDIGAVAAVVLREDIEKHGDAVYKLTGDILTSAERADILTRVTGKDIKYIQVTAVQKYNKMMESGKVSHILAMDLSDNLEGGYENNVTPSIEILLGRKPETFEEYLRANKDRIA</sequence>
<dbReference type="Pfam" id="PF05368">
    <property type="entry name" value="NmrA"/>
    <property type="match status" value="1"/>
</dbReference>
<dbReference type="SUPFAM" id="SSF51735">
    <property type="entry name" value="NAD(P)-binding Rossmann-fold domains"/>
    <property type="match status" value="1"/>
</dbReference>
<dbReference type="PANTHER" id="PTHR43162:SF1">
    <property type="entry name" value="PRESTALK A DIFFERENTIATION PROTEIN A"/>
    <property type="match status" value="1"/>
</dbReference>
<dbReference type="Gene3D" id="3.90.25.10">
    <property type="entry name" value="UDP-galactose 4-epimerase, domain 1"/>
    <property type="match status" value="1"/>
</dbReference>
<proteinExistence type="predicted"/>
<dbReference type="EMBL" id="LN728020">
    <property type="protein sequence ID" value="CEP12493.1"/>
    <property type="molecule type" value="Genomic_DNA"/>
</dbReference>
<organism evidence="2 3">
    <name type="scientific">Parasitella parasitica</name>
    <dbReference type="NCBI Taxonomy" id="35722"/>
    <lineage>
        <taxon>Eukaryota</taxon>
        <taxon>Fungi</taxon>
        <taxon>Fungi incertae sedis</taxon>
        <taxon>Mucoromycota</taxon>
        <taxon>Mucoromycotina</taxon>
        <taxon>Mucoromycetes</taxon>
        <taxon>Mucorales</taxon>
        <taxon>Mucorineae</taxon>
        <taxon>Mucoraceae</taxon>
        <taxon>Parasitella</taxon>
    </lineage>
</organism>